<dbReference type="Proteomes" id="UP000447434">
    <property type="component" value="Chromosome 6"/>
</dbReference>
<dbReference type="PROSITE" id="PS51471">
    <property type="entry name" value="FE2OG_OXY"/>
    <property type="match status" value="1"/>
</dbReference>
<comment type="caution">
    <text evidence="5">The sequence shown here is derived from an EMBL/GenBank/DDBJ whole genome shotgun (WGS) entry which is preliminary data.</text>
</comment>
<keyword evidence="2" id="KW-0847">Vitamin C</keyword>
<dbReference type="PANTHER" id="PTHR47991">
    <property type="entry name" value="OXOGLUTARATE/IRON-DEPENDENT DIOXYGENASE"/>
    <property type="match status" value="1"/>
</dbReference>
<feature type="domain" description="Fe2OG dioxygenase" evidence="4">
    <location>
        <begin position="43"/>
        <end position="144"/>
    </location>
</feature>
<organism evidence="5 6">
    <name type="scientific">Lupinus albus</name>
    <name type="common">White lupine</name>
    <name type="synonym">Lupinus termis</name>
    <dbReference type="NCBI Taxonomy" id="3870"/>
    <lineage>
        <taxon>Eukaryota</taxon>
        <taxon>Viridiplantae</taxon>
        <taxon>Streptophyta</taxon>
        <taxon>Embryophyta</taxon>
        <taxon>Tracheophyta</taxon>
        <taxon>Spermatophyta</taxon>
        <taxon>Magnoliopsida</taxon>
        <taxon>eudicotyledons</taxon>
        <taxon>Gunneridae</taxon>
        <taxon>Pentapetalae</taxon>
        <taxon>rosids</taxon>
        <taxon>fabids</taxon>
        <taxon>Fabales</taxon>
        <taxon>Fabaceae</taxon>
        <taxon>Papilionoideae</taxon>
        <taxon>50 kb inversion clade</taxon>
        <taxon>genistoids sensu lato</taxon>
        <taxon>core genistoids</taxon>
        <taxon>Genisteae</taxon>
        <taxon>Lupinus</taxon>
    </lineage>
</organism>
<evidence type="ECO:0000256" key="1">
    <source>
        <dbReference type="ARBA" id="ARBA00022723"/>
    </source>
</evidence>
<dbReference type="GO" id="GO:0031418">
    <property type="term" value="F:L-ascorbic acid binding"/>
    <property type="evidence" value="ECO:0007669"/>
    <property type="project" value="UniProtKB-KW"/>
</dbReference>
<proteinExistence type="predicted"/>
<dbReference type="Gene3D" id="2.60.120.330">
    <property type="entry name" value="B-lactam Antibiotic, Isopenicillin N Synthase, Chain"/>
    <property type="match status" value="1"/>
</dbReference>
<dbReference type="InterPro" id="IPR044861">
    <property type="entry name" value="IPNS-like_FE2OG_OXY"/>
</dbReference>
<evidence type="ECO:0000256" key="2">
    <source>
        <dbReference type="ARBA" id="ARBA00022896"/>
    </source>
</evidence>
<dbReference type="InterPro" id="IPR005123">
    <property type="entry name" value="Oxoglu/Fe-dep_dioxygenase_dom"/>
</dbReference>
<dbReference type="InterPro" id="IPR050295">
    <property type="entry name" value="Plant_2OG-oxidoreductases"/>
</dbReference>
<reference evidence="6" key="1">
    <citation type="journal article" date="2020" name="Nat. Commun.">
        <title>Genome sequence of the cluster root forming white lupin.</title>
        <authorList>
            <person name="Hufnagel B."/>
            <person name="Marques A."/>
            <person name="Soriano A."/>
            <person name="Marques L."/>
            <person name="Divol F."/>
            <person name="Doumas P."/>
            <person name="Sallet E."/>
            <person name="Mancinotti D."/>
            <person name="Carrere S."/>
            <person name="Marande W."/>
            <person name="Arribat S."/>
            <person name="Keller J."/>
            <person name="Huneau C."/>
            <person name="Blein T."/>
            <person name="Aime D."/>
            <person name="Laguerre M."/>
            <person name="Taylor J."/>
            <person name="Schubert V."/>
            <person name="Nelson M."/>
            <person name="Geu-Flores F."/>
            <person name="Crespi M."/>
            <person name="Gallardo-Guerrero K."/>
            <person name="Delaux P.-M."/>
            <person name="Salse J."/>
            <person name="Berges H."/>
            <person name="Guyot R."/>
            <person name="Gouzy J."/>
            <person name="Peret B."/>
        </authorList>
    </citation>
    <scope>NUCLEOTIDE SEQUENCE [LARGE SCALE GENOMIC DNA]</scope>
    <source>
        <strain evidence="6">cv. Amiga</strain>
    </source>
</reference>
<evidence type="ECO:0000313" key="5">
    <source>
        <dbReference type="EMBL" id="KAE9612607.1"/>
    </source>
</evidence>
<dbReference type="OrthoDB" id="406156at2759"/>
<gene>
    <name evidence="5" type="ORF">Lalb_Chr06g0174861</name>
</gene>
<dbReference type="InterPro" id="IPR027443">
    <property type="entry name" value="IPNS-like_sf"/>
</dbReference>
<dbReference type="AlphaFoldDB" id="A0A6A4QGB7"/>
<protein>
    <submittedName>
        <fullName evidence="5">Putative oxidoreductase</fullName>
    </submittedName>
</protein>
<dbReference type="GO" id="GO:0046872">
    <property type="term" value="F:metal ion binding"/>
    <property type="evidence" value="ECO:0007669"/>
    <property type="project" value="UniProtKB-KW"/>
</dbReference>
<name>A0A6A4QGB7_LUPAL</name>
<keyword evidence="1" id="KW-0479">Metal-binding</keyword>
<evidence type="ECO:0000259" key="4">
    <source>
        <dbReference type="PROSITE" id="PS51471"/>
    </source>
</evidence>
<keyword evidence="6" id="KW-1185">Reference proteome</keyword>
<sequence>MIFLLLQIVGKYTIELRKLGLKILDVLCEGLGLTPNYFNEGLSENPALLVHHYPPCPDPSLTLDAAKHRDPSIITILLQDEKVHGLQVHKDGEWIGVEPIPNAFVVNIGLLLQIISNRRLVGAEHRVVTNSSTPRTSVAYCWEIQNQFLTSV</sequence>
<evidence type="ECO:0000313" key="6">
    <source>
        <dbReference type="Proteomes" id="UP000447434"/>
    </source>
</evidence>
<dbReference type="EMBL" id="WOCE01000006">
    <property type="protein sequence ID" value="KAE9612607.1"/>
    <property type="molecule type" value="Genomic_DNA"/>
</dbReference>
<dbReference type="Pfam" id="PF03171">
    <property type="entry name" value="2OG-FeII_Oxy"/>
    <property type="match status" value="1"/>
</dbReference>
<evidence type="ECO:0000256" key="3">
    <source>
        <dbReference type="ARBA" id="ARBA00023004"/>
    </source>
</evidence>
<accession>A0A6A4QGB7</accession>
<keyword evidence="3" id="KW-0408">Iron</keyword>
<dbReference type="SUPFAM" id="SSF51197">
    <property type="entry name" value="Clavaminate synthase-like"/>
    <property type="match status" value="1"/>
</dbReference>